<evidence type="ECO:0000256" key="9">
    <source>
        <dbReference type="SAM" id="Phobius"/>
    </source>
</evidence>
<evidence type="ECO:0000256" key="4">
    <source>
        <dbReference type="ARBA" id="ARBA00022692"/>
    </source>
</evidence>
<feature type="transmembrane region" description="Helical" evidence="9">
    <location>
        <begin position="362"/>
        <end position="387"/>
    </location>
</feature>
<dbReference type="Gene3D" id="3.30.70.2170">
    <property type="match status" value="1"/>
</dbReference>
<feature type="transmembrane region" description="Helical" evidence="9">
    <location>
        <begin position="476"/>
        <end position="500"/>
    </location>
</feature>
<dbReference type="Gene3D" id="3.30.70.2750">
    <property type="match status" value="1"/>
</dbReference>
<feature type="coiled-coil region" evidence="8">
    <location>
        <begin position="217"/>
        <end position="262"/>
    </location>
</feature>
<sequence length="656" mass="73614">MFKPLKMVNVALQVLHSDAAKVTHVIAKMGLFHLLDSRELSKTAVKIGGEAFQECMSRYTALNQELKELCGRLSLARKVRKDLEVEPEQELQMIEDAVKRIQKKLSLPAEQITRLERQRKHASEQLALLRSISPAGADLEVIRKFSYLYKQVGFVATKDIPRLEASLGAVHVTLQTLIALERRSLIVVLCSQKDKDVLNRALKSAYFEAVDLPPLERGAFSEILEKLETEIQQLAEKKTALSLELQDTQKEAVEELQDLREKVSIAMLILQAEQHYAAGTRSYIIQGWLPATQTQRFQNEIVRVTEGRARIEFSEAEMVEEVRKGTLKIPILFHNPYLVRPFETILFNYGTQDYQALDPTPIIAISFLLMFGVMFGDVGHGLVLFLIGRGLCKHCYQMMDLGIIMMECGVSSAVFGLLYGSIFGVEHWIPALWFHPAEHIGQFMAFALGFGVLMISAGIILNILNSFRRKDYEAGILGHYGIIGALFYWLSVGLGLKYAVYGDFGISSKALILLLGMPLGVIFFKEPLAHILFKKEDGGDESMFPSGIGMFLMESVIDVIDVVVRYLASTVSFIRTAAFALAHGGLFIAVFSLADIVENMKGGGLWYWLVILLGNVLIIALEGLVVSIQTVRLEYYEFFSKFFKDGGERFHPLKIE</sequence>
<keyword evidence="5 9" id="KW-1133">Transmembrane helix</keyword>
<feature type="transmembrane region" description="Helical" evidence="9">
    <location>
        <begin position="443"/>
        <end position="464"/>
    </location>
</feature>
<comment type="caution">
    <text evidence="10">The sequence shown here is derived from an EMBL/GenBank/DDBJ whole genome shotgun (WGS) entry which is preliminary data.</text>
</comment>
<evidence type="ECO:0000313" key="10">
    <source>
        <dbReference type="EMBL" id="PID58646.1"/>
    </source>
</evidence>
<evidence type="ECO:0000256" key="2">
    <source>
        <dbReference type="ARBA" id="ARBA00009904"/>
    </source>
</evidence>
<evidence type="ECO:0000256" key="5">
    <source>
        <dbReference type="ARBA" id="ARBA00022989"/>
    </source>
</evidence>
<keyword evidence="7 9" id="KW-0472">Membrane</keyword>
<keyword evidence="3" id="KW-0813">Transport</keyword>
<gene>
    <name evidence="10" type="ORF">CSB45_03630</name>
</gene>
<evidence type="ECO:0000256" key="7">
    <source>
        <dbReference type="ARBA" id="ARBA00023136"/>
    </source>
</evidence>
<dbReference type="GO" id="GO:0046961">
    <property type="term" value="F:proton-transporting ATPase activity, rotational mechanism"/>
    <property type="evidence" value="ECO:0007669"/>
    <property type="project" value="InterPro"/>
</dbReference>
<reference evidence="10 11" key="1">
    <citation type="submission" date="2017-10" db="EMBL/GenBank/DDBJ databases">
        <title>Novel microbial diversity and functional potential in the marine mammal oral microbiome.</title>
        <authorList>
            <person name="Dudek N.K."/>
            <person name="Sun C.L."/>
            <person name="Burstein D."/>
            <person name="Kantor R.S."/>
            <person name="Aliaga Goltsman D.S."/>
            <person name="Bik E.M."/>
            <person name="Thomas B.C."/>
            <person name="Banfield J.F."/>
            <person name="Relman D.A."/>
        </authorList>
    </citation>
    <scope>NUCLEOTIDE SEQUENCE [LARGE SCALE GENOMIC DNA]</scope>
    <source>
        <strain evidence="10">DOLZORAL124_49_17</strain>
    </source>
</reference>
<evidence type="ECO:0000313" key="11">
    <source>
        <dbReference type="Proteomes" id="UP000229740"/>
    </source>
</evidence>
<feature type="transmembrane region" description="Helical" evidence="9">
    <location>
        <begin position="605"/>
        <end position="628"/>
    </location>
</feature>
<dbReference type="AlphaFoldDB" id="A0A2G6E971"/>
<keyword evidence="4 9" id="KW-0812">Transmembrane</keyword>
<keyword evidence="8" id="KW-0175">Coiled coil</keyword>
<dbReference type="Gene3D" id="1.20.1460.20">
    <property type="match status" value="1"/>
</dbReference>
<feature type="transmembrane region" description="Helical" evidence="9">
    <location>
        <begin position="573"/>
        <end position="593"/>
    </location>
</feature>
<proteinExistence type="inferred from homology"/>
<evidence type="ECO:0000256" key="1">
    <source>
        <dbReference type="ARBA" id="ARBA00004141"/>
    </source>
</evidence>
<comment type="subcellular location">
    <subcellularLocation>
        <location evidence="1">Membrane</location>
        <topology evidence="1">Multi-pass membrane protein</topology>
    </subcellularLocation>
</comment>
<accession>A0A2G6E971</accession>
<dbReference type="Pfam" id="PF01496">
    <property type="entry name" value="V_ATPase_I"/>
    <property type="match status" value="1"/>
</dbReference>
<protein>
    <submittedName>
        <fullName evidence="10">Uncharacterized protein</fullName>
    </submittedName>
</protein>
<evidence type="ECO:0000256" key="8">
    <source>
        <dbReference type="SAM" id="Coils"/>
    </source>
</evidence>
<dbReference type="GO" id="GO:0033179">
    <property type="term" value="C:proton-transporting V-type ATPase, V0 domain"/>
    <property type="evidence" value="ECO:0007669"/>
    <property type="project" value="InterPro"/>
</dbReference>
<dbReference type="PANTHER" id="PTHR11629:SF63">
    <property type="entry name" value="V-TYPE PROTON ATPASE SUBUNIT A"/>
    <property type="match status" value="1"/>
</dbReference>
<comment type="similarity">
    <text evidence="2">Belongs to the V-ATPase 116 kDa subunit family.</text>
</comment>
<dbReference type="PANTHER" id="PTHR11629">
    <property type="entry name" value="VACUOLAR PROTON ATPASES"/>
    <property type="match status" value="1"/>
</dbReference>
<evidence type="ECO:0000256" key="3">
    <source>
        <dbReference type="ARBA" id="ARBA00022448"/>
    </source>
</evidence>
<evidence type="ECO:0000256" key="6">
    <source>
        <dbReference type="ARBA" id="ARBA00023065"/>
    </source>
</evidence>
<dbReference type="InterPro" id="IPR002490">
    <property type="entry name" value="V-ATPase_116kDa_su"/>
</dbReference>
<feature type="transmembrane region" description="Helical" evidence="9">
    <location>
        <begin position="506"/>
        <end position="524"/>
    </location>
</feature>
<feature type="transmembrane region" description="Helical" evidence="9">
    <location>
        <begin position="399"/>
        <end position="423"/>
    </location>
</feature>
<name>A0A2G6E971_9BACT</name>
<dbReference type="EMBL" id="PDPS01000022">
    <property type="protein sequence ID" value="PID58646.1"/>
    <property type="molecule type" value="Genomic_DNA"/>
</dbReference>
<dbReference type="GO" id="GO:0051117">
    <property type="term" value="F:ATPase binding"/>
    <property type="evidence" value="ECO:0007669"/>
    <property type="project" value="TreeGrafter"/>
</dbReference>
<organism evidence="10 11">
    <name type="scientific">candidate division KSB3 bacterium</name>
    <dbReference type="NCBI Taxonomy" id="2044937"/>
    <lineage>
        <taxon>Bacteria</taxon>
        <taxon>candidate division KSB3</taxon>
    </lineage>
</organism>
<dbReference type="GO" id="GO:0016471">
    <property type="term" value="C:vacuolar proton-transporting V-type ATPase complex"/>
    <property type="evidence" value="ECO:0007669"/>
    <property type="project" value="TreeGrafter"/>
</dbReference>
<dbReference type="Proteomes" id="UP000229740">
    <property type="component" value="Unassembled WGS sequence"/>
</dbReference>
<keyword evidence="6" id="KW-0406">Ion transport</keyword>
<dbReference type="GO" id="GO:0007035">
    <property type="term" value="P:vacuolar acidification"/>
    <property type="evidence" value="ECO:0007669"/>
    <property type="project" value="TreeGrafter"/>
</dbReference>